<dbReference type="Proteomes" id="UP000799754">
    <property type="component" value="Unassembled WGS sequence"/>
</dbReference>
<comment type="caution">
    <text evidence="1">The sequence shown here is derived from an EMBL/GenBank/DDBJ whole genome shotgun (WGS) entry which is preliminary data.</text>
</comment>
<proteinExistence type="predicted"/>
<gene>
    <name evidence="1" type="ORF">BU25DRAFT_396179</name>
</gene>
<accession>A0ACB6RYJ4</accession>
<name>A0ACB6RYJ4_9PLEO</name>
<dbReference type="EMBL" id="MU006723">
    <property type="protein sequence ID" value="KAF2626004.1"/>
    <property type="molecule type" value="Genomic_DNA"/>
</dbReference>
<evidence type="ECO:0000313" key="1">
    <source>
        <dbReference type="EMBL" id="KAF2626004.1"/>
    </source>
</evidence>
<protein>
    <submittedName>
        <fullName evidence="1">Uncharacterized protein</fullName>
    </submittedName>
</protein>
<reference evidence="1" key="1">
    <citation type="journal article" date="2020" name="Stud. Mycol.">
        <title>101 Dothideomycetes genomes: a test case for predicting lifestyles and emergence of pathogens.</title>
        <authorList>
            <person name="Haridas S."/>
            <person name="Albert R."/>
            <person name="Binder M."/>
            <person name="Bloem J."/>
            <person name="Labutti K."/>
            <person name="Salamov A."/>
            <person name="Andreopoulos B."/>
            <person name="Baker S."/>
            <person name="Barry K."/>
            <person name="Bills G."/>
            <person name="Bluhm B."/>
            <person name="Cannon C."/>
            <person name="Castanera R."/>
            <person name="Culley D."/>
            <person name="Daum C."/>
            <person name="Ezra D."/>
            <person name="Gonzalez J."/>
            <person name="Henrissat B."/>
            <person name="Kuo A."/>
            <person name="Liang C."/>
            <person name="Lipzen A."/>
            <person name="Lutzoni F."/>
            <person name="Magnuson J."/>
            <person name="Mondo S."/>
            <person name="Nolan M."/>
            <person name="Ohm R."/>
            <person name="Pangilinan J."/>
            <person name="Park H.-J."/>
            <person name="Ramirez L."/>
            <person name="Alfaro M."/>
            <person name="Sun H."/>
            <person name="Tritt A."/>
            <person name="Yoshinaga Y."/>
            <person name="Zwiers L.-H."/>
            <person name="Turgeon B."/>
            <person name="Goodwin S."/>
            <person name="Spatafora J."/>
            <person name="Crous P."/>
            <person name="Grigoriev I."/>
        </authorList>
    </citation>
    <scope>NUCLEOTIDE SEQUENCE</scope>
    <source>
        <strain evidence="1">CBS 525.71</strain>
    </source>
</reference>
<keyword evidence="2" id="KW-1185">Reference proteome</keyword>
<sequence>MFSAEDAKEVFQLLSLEGDLSNPLILSSRGDGFVTRKHTRRAFEDLVTEDAFARKHGLSHSSLDILIDLSELHIVEVNGYLYSTAYDMTASGAIANLLRENLQKLQAADLKSTDVPGNPPTWFIHRTVNSLLKEPDFAGKLHVHGLPSRVRCTPVQLIKQTHDTVINNLQSGKTAYIDLQIFQRDNEAIYSSIEEAQAALESTKGIEIVETFAISEAWISKSSMECSSGMARDGGVEIRVSASELRANHFPGSILATVIDKVEHAIRAISPKIHRVGDCILSEYGYDQDRNILFDLAKADAASQWQQLKEVPKADVKYSLSSIIDQIPNRGLVLRDLVKERTIQRALDDAFSIKISELEKQNEAEFADYWTDRVVTRVAIYSQGLTAIEDQKLRDQLSELFAQYLQKGLMPDTISKVTSQGLVLSRKTRKNIQKLESALSAGNMDVSALTTSLDKFNKKQSIDAPVASALGSSKAAMLGDMARRMQKQKSDGPLLFLTLVVFLFAKHNAGVVYATGKFAPKLLKQLRAILDAEQYARLEAWKEAARAGTLSAEDRDGMKKMVEAGV</sequence>
<evidence type="ECO:0000313" key="2">
    <source>
        <dbReference type="Proteomes" id="UP000799754"/>
    </source>
</evidence>
<organism evidence="1 2">
    <name type="scientific">Macroventuria anomochaeta</name>
    <dbReference type="NCBI Taxonomy" id="301207"/>
    <lineage>
        <taxon>Eukaryota</taxon>
        <taxon>Fungi</taxon>
        <taxon>Dikarya</taxon>
        <taxon>Ascomycota</taxon>
        <taxon>Pezizomycotina</taxon>
        <taxon>Dothideomycetes</taxon>
        <taxon>Pleosporomycetidae</taxon>
        <taxon>Pleosporales</taxon>
        <taxon>Pleosporineae</taxon>
        <taxon>Didymellaceae</taxon>
        <taxon>Macroventuria</taxon>
    </lineage>
</organism>